<protein>
    <submittedName>
        <fullName evidence="2">DUF1146 domain-containing protein</fullName>
    </submittedName>
</protein>
<sequence>MDGTTQLALSGLVNIFLSILSIAFVWWILLGMRIEQLFKKNHTAQIRALMIVLSIILGHQLASFFIDYLSWSRLISQLIH</sequence>
<dbReference type="AlphaFoldDB" id="A0A8I1A5R6"/>
<organism evidence="2 3">
    <name type="scientific">Thermoactinomyces intermedius</name>
    <dbReference type="NCBI Taxonomy" id="2024"/>
    <lineage>
        <taxon>Bacteria</taxon>
        <taxon>Bacillati</taxon>
        <taxon>Bacillota</taxon>
        <taxon>Bacilli</taxon>
        <taxon>Bacillales</taxon>
        <taxon>Thermoactinomycetaceae</taxon>
        <taxon>Thermoactinomyces</taxon>
    </lineage>
</organism>
<feature type="transmembrane region" description="Helical" evidence="1">
    <location>
        <begin position="12"/>
        <end position="34"/>
    </location>
</feature>
<dbReference type="RefSeq" id="WP_037996714.1">
    <property type="nucleotide sequence ID" value="NZ_JACEIR010000002.1"/>
</dbReference>
<evidence type="ECO:0000256" key="1">
    <source>
        <dbReference type="SAM" id="Phobius"/>
    </source>
</evidence>
<evidence type="ECO:0000313" key="2">
    <source>
        <dbReference type="EMBL" id="MBH8594998.1"/>
    </source>
</evidence>
<dbReference type="Proteomes" id="UP000633619">
    <property type="component" value="Unassembled WGS sequence"/>
</dbReference>
<dbReference type="EMBL" id="JAECVW010000003">
    <property type="protein sequence ID" value="MBH8594998.1"/>
    <property type="molecule type" value="Genomic_DNA"/>
</dbReference>
<reference evidence="2 3" key="1">
    <citation type="submission" date="2020-12" db="EMBL/GenBank/DDBJ databases">
        <title>WGS of Thermoactinomyces spp.</title>
        <authorList>
            <person name="Cheng K."/>
        </authorList>
    </citation>
    <scope>NUCLEOTIDE SEQUENCE [LARGE SCALE GENOMIC DNA]</scope>
    <source>
        <strain evidence="3">CICC 10671\DSM 43846</strain>
    </source>
</reference>
<dbReference type="Pfam" id="PF06612">
    <property type="entry name" value="DUF1146"/>
    <property type="match status" value="1"/>
</dbReference>
<accession>A0A8I1A5R6</accession>
<comment type="caution">
    <text evidence="2">The sequence shown here is derived from an EMBL/GenBank/DDBJ whole genome shotgun (WGS) entry which is preliminary data.</text>
</comment>
<keyword evidence="1" id="KW-0472">Membrane</keyword>
<dbReference type="NCBIfam" id="TIGR02327">
    <property type="entry name" value="int_mem_ywzB"/>
    <property type="match status" value="1"/>
</dbReference>
<keyword evidence="3" id="KW-1185">Reference proteome</keyword>
<dbReference type="InterPro" id="IPR009526">
    <property type="entry name" value="DUF1146"/>
</dbReference>
<evidence type="ECO:0000313" key="3">
    <source>
        <dbReference type="Proteomes" id="UP000633619"/>
    </source>
</evidence>
<keyword evidence="1" id="KW-1133">Transmembrane helix</keyword>
<gene>
    <name evidence="2" type="ORF">I8U20_06595</name>
</gene>
<feature type="transmembrane region" description="Helical" evidence="1">
    <location>
        <begin position="46"/>
        <end position="66"/>
    </location>
</feature>
<name>A0A8I1A5R6_THEIN</name>
<proteinExistence type="predicted"/>
<keyword evidence="1" id="KW-0812">Transmembrane</keyword>